<evidence type="ECO:0000256" key="1">
    <source>
        <dbReference type="SAM" id="MobiDB-lite"/>
    </source>
</evidence>
<feature type="region of interest" description="Disordered" evidence="1">
    <location>
        <begin position="1"/>
        <end position="58"/>
    </location>
</feature>
<proteinExistence type="predicted"/>
<dbReference type="GeneID" id="39981760"/>
<feature type="compositionally biased region" description="Polar residues" evidence="1">
    <location>
        <begin position="31"/>
        <end position="55"/>
    </location>
</feature>
<dbReference type="OrthoDB" id="242484at2759"/>
<evidence type="ECO:0000313" key="3">
    <source>
        <dbReference type="Proteomes" id="UP000192257"/>
    </source>
</evidence>
<name>A0A1X0P7Q0_9TRYP</name>
<dbReference type="VEuPathDB" id="TriTrypDB:TM35_000032130"/>
<organism evidence="2 3">
    <name type="scientific">Trypanosoma theileri</name>
    <dbReference type="NCBI Taxonomy" id="67003"/>
    <lineage>
        <taxon>Eukaryota</taxon>
        <taxon>Discoba</taxon>
        <taxon>Euglenozoa</taxon>
        <taxon>Kinetoplastea</taxon>
        <taxon>Metakinetoplastina</taxon>
        <taxon>Trypanosomatida</taxon>
        <taxon>Trypanosomatidae</taxon>
        <taxon>Trypanosoma</taxon>
    </lineage>
</organism>
<dbReference type="RefSeq" id="XP_028886526.1">
    <property type="nucleotide sequence ID" value="XM_029021980.1"/>
</dbReference>
<evidence type="ECO:0000313" key="2">
    <source>
        <dbReference type="EMBL" id="ORC92460.1"/>
    </source>
</evidence>
<dbReference type="Proteomes" id="UP000192257">
    <property type="component" value="Unassembled WGS sequence"/>
</dbReference>
<dbReference type="AlphaFoldDB" id="A0A1X0P7Q0"/>
<gene>
    <name evidence="2" type="ORF">TM35_000032130</name>
</gene>
<reference evidence="2 3" key="1">
    <citation type="submission" date="2017-03" db="EMBL/GenBank/DDBJ databases">
        <title>An alternative strategy for trypanosome survival in the mammalian bloodstream revealed through genome and transcriptome analysis of the ubiquitous bovine parasite Trypanosoma (Megatrypanum) theileri.</title>
        <authorList>
            <person name="Kelly S."/>
            <person name="Ivens A."/>
            <person name="Mott A."/>
            <person name="O'Neill E."/>
            <person name="Emms D."/>
            <person name="Macleod O."/>
            <person name="Voorheis P."/>
            <person name="Matthews J."/>
            <person name="Matthews K."/>
            <person name="Carrington M."/>
        </authorList>
    </citation>
    <scope>NUCLEOTIDE SEQUENCE [LARGE SCALE GENOMIC DNA]</scope>
    <source>
        <strain evidence="2">Edinburgh</strain>
    </source>
</reference>
<accession>A0A1X0P7Q0</accession>
<comment type="caution">
    <text evidence="2">The sequence shown here is derived from an EMBL/GenBank/DDBJ whole genome shotgun (WGS) entry which is preliminary data.</text>
</comment>
<keyword evidence="3" id="KW-1185">Reference proteome</keyword>
<sequence>MSFRRTSPPKRLPSRCASGIRPPPDVPTYRASHSQSSKRNYSDSYKNSINKTPGSSGRFVLAPQLSPIQMTEQQRKYEVNGNCREENSDRRQLTFLEKDSSPFPRTPLMEYSVNSSLKKKYNSNGIYSNEAKKPSRNVYRVPLDGSNKMSDLNFVGYNILKNIKVTGIVDVTPSQWRLDIDPLSHCVEMQVRNIDPNVYPMRRLCRLIQKKMTHREGNDNVDTFQRSHPRRGSLIINKKENDHLQFWGNLPNTILLRGSTALADVINVDKLPSECNDDDNNNDGNSSSGETVVYFRWIEGPPIELIVDANSVTSEDQESEKNYDYNENKDDILSVNKPVPSSLNSQAQMGNGKNNCIYHDHEDNNYNDQNIIPPVSEGSYMKDGNNHTHIESTKKEGDISSNNIVHSTAPIAISPITYLQGPSILYRDP</sequence>
<dbReference type="EMBL" id="NBCO01000003">
    <property type="protein sequence ID" value="ORC92460.1"/>
    <property type="molecule type" value="Genomic_DNA"/>
</dbReference>
<protein>
    <submittedName>
        <fullName evidence="2">Uncharacterized protein</fullName>
    </submittedName>
</protein>